<accession>A0A6A5QAY2</accession>
<feature type="region of interest" description="Disordered" evidence="1">
    <location>
        <begin position="242"/>
        <end position="261"/>
    </location>
</feature>
<keyword evidence="3" id="KW-1185">Reference proteome</keyword>
<feature type="compositionally biased region" description="Acidic residues" evidence="1">
    <location>
        <begin position="567"/>
        <end position="578"/>
    </location>
</feature>
<sequence>MTRRAPFAEIPIHPDNWLPEPTTQIAFEEWMDTTGQLLKTWVQATHKDFNCENKIVKAFQALEKRNEEEWKKHEPNTDVQTGTIISSNRAEYKKMETAMLKTEKKNNKFHESHRTEYRHVLRTFADMAWEDFLYYQNVWNRKDFDPNQEFELVTTMMEDVEEMPPKTRSRGGKVLDSTKLGPEDINGPRYRPKAFSDPINAPDHELYVLFRQWNVYVITLYMRFKLGYRKLIPDVVDPEHAHRYSQPPRDTTASCHQERRQNLNIQFPRRKRTRPMVNGVEGDGDENERHSSSEVEEEYSSQSRIEMDERREARGQMEDIVWQIDDDAVRAHVRENDGKQAKSDPEYARPTKTRLLKAQHKTYHASKSSSFDWPTSFDSKDCGNTIALTKNKKEYLYEKGSDVKHLSDAEKARRSDASGRVRKIEKKPRYKMTPDANIKTTNVRVGKRAYSIIKPGETLKFDSDGRRRVALPPRFMFKRIYHVDLQAVSELGLTRKEQHEAANRMAELSESEDEGRLPTSDYYRQSGNENPGNIGKGPGYDDHQDFEQDDDAGDGFGAGGGTTGGEIGEEIEESDDEGDLFKQSYEEC</sequence>
<dbReference type="AlphaFoldDB" id="A0A6A5QAY2"/>
<protein>
    <submittedName>
        <fullName evidence="2">Uncharacterized protein</fullName>
    </submittedName>
</protein>
<feature type="region of interest" description="Disordered" evidence="1">
    <location>
        <begin position="271"/>
        <end position="318"/>
    </location>
</feature>
<dbReference type="EMBL" id="ML979144">
    <property type="protein sequence ID" value="KAF1911437.1"/>
    <property type="molecule type" value="Genomic_DNA"/>
</dbReference>
<feature type="compositionally biased region" description="Polar residues" evidence="1">
    <location>
        <begin position="522"/>
        <end position="531"/>
    </location>
</feature>
<evidence type="ECO:0000313" key="2">
    <source>
        <dbReference type="EMBL" id="KAF1911437.1"/>
    </source>
</evidence>
<dbReference type="Proteomes" id="UP000800096">
    <property type="component" value="Unassembled WGS sequence"/>
</dbReference>
<dbReference type="OrthoDB" id="3787237at2759"/>
<proteinExistence type="predicted"/>
<feature type="compositionally biased region" description="Gly residues" evidence="1">
    <location>
        <begin position="554"/>
        <end position="566"/>
    </location>
</feature>
<evidence type="ECO:0000256" key="1">
    <source>
        <dbReference type="SAM" id="MobiDB-lite"/>
    </source>
</evidence>
<name>A0A6A5QAY2_AMPQU</name>
<evidence type="ECO:0000313" key="3">
    <source>
        <dbReference type="Proteomes" id="UP000800096"/>
    </source>
</evidence>
<gene>
    <name evidence="2" type="ORF">BDU57DRAFT_524555</name>
</gene>
<feature type="region of interest" description="Disordered" evidence="1">
    <location>
        <begin position="502"/>
        <end position="588"/>
    </location>
</feature>
<reference evidence="2" key="1">
    <citation type="journal article" date="2020" name="Stud. Mycol.">
        <title>101 Dothideomycetes genomes: a test case for predicting lifestyles and emergence of pathogens.</title>
        <authorList>
            <person name="Haridas S."/>
            <person name="Albert R."/>
            <person name="Binder M."/>
            <person name="Bloem J."/>
            <person name="Labutti K."/>
            <person name="Salamov A."/>
            <person name="Andreopoulos B."/>
            <person name="Baker S."/>
            <person name="Barry K."/>
            <person name="Bills G."/>
            <person name="Bluhm B."/>
            <person name="Cannon C."/>
            <person name="Castanera R."/>
            <person name="Culley D."/>
            <person name="Daum C."/>
            <person name="Ezra D."/>
            <person name="Gonzalez J."/>
            <person name="Henrissat B."/>
            <person name="Kuo A."/>
            <person name="Liang C."/>
            <person name="Lipzen A."/>
            <person name="Lutzoni F."/>
            <person name="Magnuson J."/>
            <person name="Mondo S."/>
            <person name="Nolan M."/>
            <person name="Ohm R."/>
            <person name="Pangilinan J."/>
            <person name="Park H.-J."/>
            <person name="Ramirez L."/>
            <person name="Alfaro M."/>
            <person name="Sun H."/>
            <person name="Tritt A."/>
            <person name="Yoshinaga Y."/>
            <person name="Zwiers L.-H."/>
            <person name="Turgeon B."/>
            <person name="Goodwin S."/>
            <person name="Spatafora J."/>
            <person name="Crous P."/>
            <person name="Grigoriev I."/>
        </authorList>
    </citation>
    <scope>NUCLEOTIDE SEQUENCE</scope>
    <source>
        <strain evidence="2">HMLAC05119</strain>
    </source>
</reference>
<feature type="region of interest" description="Disordered" evidence="1">
    <location>
        <begin position="162"/>
        <end position="191"/>
    </location>
</feature>
<feature type="compositionally biased region" description="Basic and acidic residues" evidence="1">
    <location>
        <begin position="305"/>
        <end position="317"/>
    </location>
</feature>
<organism evidence="2 3">
    <name type="scientific">Ampelomyces quisqualis</name>
    <name type="common">Powdery mildew agent</name>
    <dbReference type="NCBI Taxonomy" id="50730"/>
    <lineage>
        <taxon>Eukaryota</taxon>
        <taxon>Fungi</taxon>
        <taxon>Dikarya</taxon>
        <taxon>Ascomycota</taxon>
        <taxon>Pezizomycotina</taxon>
        <taxon>Dothideomycetes</taxon>
        <taxon>Pleosporomycetidae</taxon>
        <taxon>Pleosporales</taxon>
        <taxon>Pleosporineae</taxon>
        <taxon>Phaeosphaeriaceae</taxon>
        <taxon>Ampelomyces</taxon>
    </lineage>
</organism>